<comment type="caution">
    <text evidence="11">The sequence shown here is derived from an EMBL/GenBank/DDBJ whole genome shotgun (WGS) entry which is preliminary data.</text>
</comment>
<dbReference type="Pfam" id="PF02949">
    <property type="entry name" value="7tm_6"/>
    <property type="match status" value="1"/>
</dbReference>
<organism evidence="11 12">
    <name type="scientific">Laodelphax striatellus</name>
    <name type="common">Small brown planthopper</name>
    <name type="synonym">Delphax striatella</name>
    <dbReference type="NCBI Taxonomy" id="195883"/>
    <lineage>
        <taxon>Eukaryota</taxon>
        <taxon>Metazoa</taxon>
        <taxon>Ecdysozoa</taxon>
        <taxon>Arthropoda</taxon>
        <taxon>Hexapoda</taxon>
        <taxon>Insecta</taxon>
        <taxon>Pterygota</taxon>
        <taxon>Neoptera</taxon>
        <taxon>Paraneoptera</taxon>
        <taxon>Hemiptera</taxon>
        <taxon>Auchenorrhyncha</taxon>
        <taxon>Fulgoroidea</taxon>
        <taxon>Delphacidae</taxon>
        <taxon>Criomorphinae</taxon>
        <taxon>Laodelphax</taxon>
    </lineage>
</organism>
<keyword evidence="9 10" id="KW-0807">Transducer</keyword>
<dbReference type="GO" id="GO:0005549">
    <property type="term" value="F:odorant binding"/>
    <property type="evidence" value="ECO:0007669"/>
    <property type="project" value="InterPro"/>
</dbReference>
<comment type="similarity">
    <text evidence="10">Belongs to the insect chemoreceptor superfamily. Heteromeric odorant receptor channel (TC 1.A.69) family.</text>
</comment>
<evidence type="ECO:0000256" key="3">
    <source>
        <dbReference type="ARBA" id="ARBA00022606"/>
    </source>
</evidence>
<evidence type="ECO:0000256" key="9">
    <source>
        <dbReference type="ARBA" id="ARBA00023224"/>
    </source>
</evidence>
<evidence type="ECO:0000313" key="12">
    <source>
        <dbReference type="Proteomes" id="UP000291343"/>
    </source>
</evidence>
<keyword evidence="2" id="KW-1003">Cell membrane</keyword>
<dbReference type="PANTHER" id="PTHR21137">
    <property type="entry name" value="ODORANT RECEPTOR"/>
    <property type="match status" value="1"/>
</dbReference>
<keyword evidence="12" id="KW-1185">Reference proteome</keyword>
<comment type="caution">
    <text evidence="10">Lacks conserved residue(s) required for the propagation of feature annotation.</text>
</comment>
<dbReference type="GO" id="GO:0004984">
    <property type="term" value="F:olfactory receptor activity"/>
    <property type="evidence" value="ECO:0007669"/>
    <property type="project" value="InterPro"/>
</dbReference>
<reference evidence="11 12" key="1">
    <citation type="journal article" date="2017" name="Gigascience">
        <title>Genome sequence of the small brown planthopper, Laodelphax striatellus.</title>
        <authorList>
            <person name="Zhu J."/>
            <person name="Jiang F."/>
            <person name="Wang X."/>
            <person name="Yang P."/>
            <person name="Bao Y."/>
            <person name="Zhao W."/>
            <person name="Wang W."/>
            <person name="Lu H."/>
            <person name="Wang Q."/>
            <person name="Cui N."/>
            <person name="Li J."/>
            <person name="Chen X."/>
            <person name="Luo L."/>
            <person name="Yu J."/>
            <person name="Kang L."/>
            <person name="Cui F."/>
        </authorList>
    </citation>
    <scope>NUCLEOTIDE SEQUENCE [LARGE SCALE GENOMIC DNA]</scope>
    <source>
        <strain evidence="11">Lst14</strain>
    </source>
</reference>
<evidence type="ECO:0000256" key="5">
    <source>
        <dbReference type="ARBA" id="ARBA00022725"/>
    </source>
</evidence>
<dbReference type="PANTHER" id="PTHR21137:SF35">
    <property type="entry name" value="ODORANT RECEPTOR 19A-RELATED"/>
    <property type="match status" value="1"/>
</dbReference>
<dbReference type="AlphaFoldDB" id="A0A482WYC5"/>
<evidence type="ECO:0000256" key="4">
    <source>
        <dbReference type="ARBA" id="ARBA00022692"/>
    </source>
</evidence>
<keyword evidence="6 10" id="KW-1133">Transmembrane helix</keyword>
<keyword evidence="4 10" id="KW-0812">Transmembrane</keyword>
<comment type="subcellular location">
    <subcellularLocation>
        <location evidence="1 10">Cell membrane</location>
        <topology evidence="1 10">Multi-pass membrane protein</topology>
    </subcellularLocation>
</comment>
<dbReference type="GO" id="GO:0005886">
    <property type="term" value="C:plasma membrane"/>
    <property type="evidence" value="ECO:0007669"/>
    <property type="project" value="UniProtKB-SubCell"/>
</dbReference>
<evidence type="ECO:0000256" key="6">
    <source>
        <dbReference type="ARBA" id="ARBA00022989"/>
    </source>
</evidence>
<dbReference type="STRING" id="195883.A0A482WYC5"/>
<evidence type="ECO:0000256" key="2">
    <source>
        <dbReference type="ARBA" id="ARBA00022475"/>
    </source>
</evidence>
<evidence type="ECO:0000313" key="11">
    <source>
        <dbReference type="EMBL" id="RZF38597.1"/>
    </source>
</evidence>
<keyword evidence="7 10" id="KW-0472">Membrane</keyword>
<dbReference type="OrthoDB" id="6596205at2759"/>
<feature type="transmembrane region" description="Helical" evidence="10">
    <location>
        <begin position="312"/>
        <end position="332"/>
    </location>
</feature>
<feature type="transmembrane region" description="Helical" evidence="10">
    <location>
        <begin position="121"/>
        <end position="144"/>
    </location>
</feature>
<protein>
    <recommendedName>
        <fullName evidence="10">Odorant receptor</fullName>
    </recommendedName>
</protein>
<keyword evidence="8 10" id="KW-0675">Receptor</keyword>
<keyword evidence="5 10" id="KW-0552">Olfaction</keyword>
<evidence type="ECO:0000256" key="10">
    <source>
        <dbReference type="RuleBase" id="RU351113"/>
    </source>
</evidence>
<feature type="transmembrane region" description="Helical" evidence="10">
    <location>
        <begin position="33"/>
        <end position="54"/>
    </location>
</feature>
<proteinExistence type="inferred from homology"/>
<dbReference type="InterPro" id="IPR004117">
    <property type="entry name" value="7tm6_olfct_rcpt"/>
</dbReference>
<feature type="transmembrane region" description="Helical" evidence="10">
    <location>
        <begin position="284"/>
        <end position="306"/>
    </location>
</feature>
<gene>
    <name evidence="11" type="ORF">LSTR_LSTR010930</name>
</gene>
<dbReference type="SMR" id="A0A482WYC5"/>
<dbReference type="FunCoup" id="A0A482WYC5">
    <property type="interactions" value="74"/>
</dbReference>
<feature type="transmembrane region" description="Helical" evidence="10">
    <location>
        <begin position="66"/>
        <end position="88"/>
    </location>
</feature>
<dbReference type="Proteomes" id="UP000291343">
    <property type="component" value="Unassembled WGS sequence"/>
</dbReference>
<dbReference type="InParanoid" id="A0A482WYC5"/>
<dbReference type="EMBL" id="QKKF02022174">
    <property type="protein sequence ID" value="RZF38597.1"/>
    <property type="molecule type" value="Genomic_DNA"/>
</dbReference>
<evidence type="ECO:0000256" key="8">
    <source>
        <dbReference type="ARBA" id="ARBA00023170"/>
    </source>
</evidence>
<evidence type="ECO:0000256" key="1">
    <source>
        <dbReference type="ARBA" id="ARBA00004651"/>
    </source>
</evidence>
<accession>A0A482WYC5</accession>
<dbReference type="GO" id="GO:0007165">
    <property type="term" value="P:signal transduction"/>
    <property type="evidence" value="ECO:0007669"/>
    <property type="project" value="UniProtKB-KW"/>
</dbReference>
<evidence type="ECO:0000256" key="7">
    <source>
        <dbReference type="ARBA" id="ARBA00023136"/>
    </source>
</evidence>
<keyword evidence="3 10" id="KW-0716">Sensory transduction</keyword>
<sequence length="420" mass="48362">MYDSLRRYQVVLLLVGLWPNEFTDAWKIILYEIYTWFFMLHFVMVAIMRLLQAYYSQFDLELFTKAAFECGFATLLLLEILTMLILRYKIRDLVVTMRKGFVLESDYARKVMEKCDSHEDMLFKALFVVELPAVLAEIVHCLLLPSKPADYRFNTYWNKTHPEKRMPFPLVMPCDDTLTPCLQIEAFFVAIEIFQGIALMFFSYTLVPSFITQVCGQFKILVERIESISSVDDNNNTNTDNLGGELNFQASQFQKDRDVKEVVKMHDSLLKISHSVVILMRPFIFLKTFFSFGMLSIGLFTTLTVGIGSPSFFTAGGFLVVATLELFLVCIYSENLSTSSLAVYNAAYNVSWPDMKESSKKSLVLLMLRAQRPLQLNVKSNFVPLDLNTFIQVIQTCYSFFTVLRETLGKQNNSAFKTEN</sequence>
<name>A0A482WYC5_LAOST</name>